<gene>
    <name evidence="2" type="ORF">AB6A40_006054</name>
</gene>
<dbReference type="AlphaFoldDB" id="A0ABD6EIE6"/>
<evidence type="ECO:0000313" key="3">
    <source>
        <dbReference type="Proteomes" id="UP001608902"/>
    </source>
</evidence>
<name>A0ABD6EIE6_9BILA</name>
<feature type="region of interest" description="Disordered" evidence="1">
    <location>
        <begin position="35"/>
        <end position="95"/>
    </location>
</feature>
<sequence>MHFFQHKPHSRVIEREPGKTVIQILEKEMMAQINEQNKESQRTESIAMSASVSTATQNRKSFSPTTTSSSYAGSELTSSSVMPTSNMPSQSSESSIGYITSNEICTETSENSTYGISKRIPLPAYLQRNMSNYDSPESDADELAARADTLRKRYGRSSDEYRQRLCSTSSSPDDDENLFYEALNYRGSPVNERRNERRPRTRFQQCAKAVNIQCDQSERLIEMLVESQFLIIT</sequence>
<protein>
    <submittedName>
        <fullName evidence="2">Uncharacterized protein</fullName>
    </submittedName>
</protein>
<organism evidence="2 3">
    <name type="scientific">Gnathostoma spinigerum</name>
    <dbReference type="NCBI Taxonomy" id="75299"/>
    <lineage>
        <taxon>Eukaryota</taxon>
        <taxon>Metazoa</taxon>
        <taxon>Ecdysozoa</taxon>
        <taxon>Nematoda</taxon>
        <taxon>Chromadorea</taxon>
        <taxon>Rhabditida</taxon>
        <taxon>Spirurina</taxon>
        <taxon>Gnathostomatomorpha</taxon>
        <taxon>Gnathostomatoidea</taxon>
        <taxon>Gnathostomatidae</taxon>
        <taxon>Gnathostoma</taxon>
    </lineage>
</organism>
<dbReference type="EMBL" id="JBGFUD010004087">
    <property type="protein sequence ID" value="MFH4979345.1"/>
    <property type="molecule type" value="Genomic_DNA"/>
</dbReference>
<keyword evidence="3" id="KW-1185">Reference proteome</keyword>
<dbReference type="Proteomes" id="UP001608902">
    <property type="component" value="Unassembled WGS sequence"/>
</dbReference>
<evidence type="ECO:0000313" key="2">
    <source>
        <dbReference type="EMBL" id="MFH4979345.1"/>
    </source>
</evidence>
<comment type="caution">
    <text evidence="2">The sequence shown here is derived from an EMBL/GenBank/DDBJ whole genome shotgun (WGS) entry which is preliminary data.</text>
</comment>
<feature type="compositionally biased region" description="Polar residues" evidence="1">
    <location>
        <begin position="43"/>
        <end position="95"/>
    </location>
</feature>
<proteinExistence type="predicted"/>
<accession>A0ABD6EIE6</accession>
<reference evidence="2 3" key="1">
    <citation type="submission" date="2024-08" db="EMBL/GenBank/DDBJ databases">
        <title>Gnathostoma spinigerum genome.</title>
        <authorList>
            <person name="Gonzalez-Bertolin B."/>
            <person name="Monzon S."/>
            <person name="Zaballos A."/>
            <person name="Jimenez P."/>
            <person name="Dekumyoy P."/>
            <person name="Varona S."/>
            <person name="Cuesta I."/>
            <person name="Sumanam S."/>
            <person name="Adisakwattana P."/>
            <person name="Gasser R.B."/>
            <person name="Hernandez-Gonzalez A."/>
            <person name="Young N.D."/>
            <person name="Perteguer M.J."/>
        </authorList>
    </citation>
    <scope>NUCLEOTIDE SEQUENCE [LARGE SCALE GENOMIC DNA]</scope>
    <source>
        <strain evidence="2">AL3</strain>
        <tissue evidence="2">Liver</tissue>
    </source>
</reference>
<evidence type="ECO:0000256" key="1">
    <source>
        <dbReference type="SAM" id="MobiDB-lite"/>
    </source>
</evidence>